<feature type="domain" description="Pyridoxamine 5'-phosphate oxidase N-terminal" evidence="3">
    <location>
        <begin position="11"/>
        <end position="102"/>
    </location>
</feature>
<dbReference type="Pfam" id="PF01243">
    <property type="entry name" value="PNPOx_N"/>
    <property type="match status" value="1"/>
</dbReference>
<organism evidence="4 5">
    <name type="scientific">Mycolicibacterium setense</name>
    <dbReference type="NCBI Taxonomy" id="431269"/>
    <lineage>
        <taxon>Bacteria</taxon>
        <taxon>Bacillati</taxon>
        <taxon>Actinomycetota</taxon>
        <taxon>Actinomycetes</taxon>
        <taxon>Mycobacteriales</taxon>
        <taxon>Mycobacteriaceae</taxon>
        <taxon>Mycolicibacterium</taxon>
    </lineage>
</organism>
<keyword evidence="5" id="KW-1185">Reference proteome</keyword>
<proteinExistence type="predicted"/>
<dbReference type="EMBL" id="JTLZ01000005">
    <property type="protein sequence ID" value="KHO26474.1"/>
    <property type="molecule type" value="Genomic_DNA"/>
</dbReference>
<accession>A0ABR4YWA3</accession>
<evidence type="ECO:0000259" key="3">
    <source>
        <dbReference type="Pfam" id="PF01243"/>
    </source>
</evidence>
<evidence type="ECO:0000313" key="5">
    <source>
        <dbReference type="Proteomes" id="UP000031004"/>
    </source>
</evidence>
<comment type="caution">
    <text evidence="4">The sequence shown here is derived from an EMBL/GenBank/DDBJ whole genome shotgun (WGS) entry which is preliminary data.</text>
</comment>
<reference evidence="4 5" key="1">
    <citation type="submission" date="2014-11" db="EMBL/GenBank/DDBJ databases">
        <title>Mycobacterium setense Manresensis Genome.</title>
        <authorList>
            <person name="Rech G."/>
            <person name="Sumoy L."/>
        </authorList>
    </citation>
    <scope>NUCLEOTIDE SEQUENCE [LARGE SCALE GENOMIC DNA]</scope>
    <source>
        <strain evidence="4 5">Manresensis</strain>
    </source>
</reference>
<protein>
    <submittedName>
        <fullName evidence="4">Pyridoxamine 5-phosphate oxidase</fullName>
    </submittedName>
</protein>
<dbReference type="PANTHER" id="PTHR35176">
    <property type="entry name" value="HEME OXYGENASE HI_0854-RELATED"/>
    <property type="match status" value="1"/>
</dbReference>
<feature type="region of interest" description="Disordered" evidence="2">
    <location>
        <begin position="148"/>
        <end position="180"/>
    </location>
</feature>
<keyword evidence="1" id="KW-0560">Oxidoreductase</keyword>
<evidence type="ECO:0000313" key="4">
    <source>
        <dbReference type="EMBL" id="KHO26474.1"/>
    </source>
</evidence>
<dbReference type="NCBIfam" id="TIGR03666">
    <property type="entry name" value="Rv2061_F420"/>
    <property type="match status" value="1"/>
</dbReference>
<dbReference type="InterPro" id="IPR012349">
    <property type="entry name" value="Split_barrel_FMN-bd"/>
</dbReference>
<sequence length="180" mass="20364">MPHIDTDLETLGRAHYALLRTFRRDGSPVDTPIWFVLDGRTVLFRTKIGPKTRRLTADPQVELVLCDYKGRVTGATWHSGRATVLDGENAQQANRALHRRYGWQWNIVPLLKIPGVVNVHRDLPLREKLRRARTRDLWPDSAIVRIDLAPQDSPAQPRQPGPSSALRSPINAEDGVTRSD</sequence>
<dbReference type="PANTHER" id="PTHR35176:SF11">
    <property type="entry name" value="PYRIDOXAMINE 5'-PHOSPHATE OXIDASE FAMILY PROTEIN"/>
    <property type="match status" value="1"/>
</dbReference>
<dbReference type="SUPFAM" id="SSF50475">
    <property type="entry name" value="FMN-binding split barrel"/>
    <property type="match status" value="1"/>
</dbReference>
<feature type="compositionally biased region" description="Polar residues" evidence="2">
    <location>
        <begin position="153"/>
        <end position="166"/>
    </location>
</feature>
<evidence type="ECO:0000256" key="2">
    <source>
        <dbReference type="SAM" id="MobiDB-lite"/>
    </source>
</evidence>
<dbReference type="InterPro" id="IPR011576">
    <property type="entry name" value="Pyridox_Oxase_N"/>
</dbReference>
<gene>
    <name evidence="4" type="ORF">QQ44_12400</name>
</gene>
<evidence type="ECO:0000256" key="1">
    <source>
        <dbReference type="ARBA" id="ARBA00023002"/>
    </source>
</evidence>
<dbReference type="InterPro" id="IPR052019">
    <property type="entry name" value="F420H2_bilvrd_red/Heme_oxyg"/>
</dbReference>
<name>A0ABR4YWA3_9MYCO</name>
<dbReference type="Proteomes" id="UP000031004">
    <property type="component" value="Unassembled WGS sequence"/>
</dbReference>
<dbReference type="Gene3D" id="2.30.110.10">
    <property type="entry name" value="Electron Transport, Fmn-binding Protein, Chain A"/>
    <property type="match status" value="1"/>
</dbReference>
<dbReference type="InterPro" id="IPR019965">
    <property type="entry name" value="PPOX_F420-dep_Rv2061_put"/>
</dbReference>